<dbReference type="EMBL" id="JAMFTS010000002">
    <property type="protein sequence ID" value="KAJ4800520.1"/>
    <property type="molecule type" value="Genomic_DNA"/>
</dbReference>
<dbReference type="GO" id="GO:0016132">
    <property type="term" value="P:brassinosteroid biosynthetic process"/>
    <property type="evidence" value="ECO:0007669"/>
    <property type="project" value="TreeGrafter"/>
</dbReference>
<reference evidence="11" key="1">
    <citation type="submission" date="2022-08" db="EMBL/GenBank/DDBJ databases">
        <authorList>
            <person name="Marques A."/>
        </authorList>
    </citation>
    <scope>NUCLEOTIDE SEQUENCE</scope>
    <source>
        <strain evidence="11">RhyPub2mFocal</strain>
        <tissue evidence="11">Leaves</tissue>
    </source>
</reference>
<dbReference type="GO" id="GO:0020037">
    <property type="term" value="F:heme binding"/>
    <property type="evidence" value="ECO:0007669"/>
    <property type="project" value="InterPro"/>
</dbReference>
<organism evidence="11 12">
    <name type="scientific">Rhynchospora pubera</name>
    <dbReference type="NCBI Taxonomy" id="906938"/>
    <lineage>
        <taxon>Eukaryota</taxon>
        <taxon>Viridiplantae</taxon>
        <taxon>Streptophyta</taxon>
        <taxon>Embryophyta</taxon>
        <taxon>Tracheophyta</taxon>
        <taxon>Spermatophyta</taxon>
        <taxon>Magnoliopsida</taxon>
        <taxon>Liliopsida</taxon>
        <taxon>Poales</taxon>
        <taxon>Cyperaceae</taxon>
        <taxon>Cyperoideae</taxon>
        <taxon>Rhynchosporeae</taxon>
        <taxon>Rhynchospora</taxon>
    </lineage>
</organism>
<dbReference type="Gene3D" id="1.10.630.10">
    <property type="entry name" value="Cytochrome P450"/>
    <property type="match status" value="1"/>
</dbReference>
<keyword evidence="5 10" id="KW-1133">Transmembrane helix</keyword>
<feature type="transmembrane region" description="Helical" evidence="10">
    <location>
        <begin position="25"/>
        <end position="47"/>
    </location>
</feature>
<evidence type="ECO:0000256" key="5">
    <source>
        <dbReference type="ARBA" id="ARBA00022989"/>
    </source>
</evidence>
<feature type="transmembrane region" description="Helical" evidence="10">
    <location>
        <begin position="251"/>
        <end position="273"/>
    </location>
</feature>
<evidence type="ECO:0000256" key="7">
    <source>
        <dbReference type="ARBA" id="ARBA00023004"/>
    </source>
</evidence>
<proteinExistence type="inferred from homology"/>
<dbReference type="PRINTS" id="PR00463">
    <property type="entry name" value="EP450I"/>
</dbReference>
<evidence type="ECO:0000256" key="1">
    <source>
        <dbReference type="ARBA" id="ARBA00004167"/>
    </source>
</evidence>
<dbReference type="GO" id="GO:0016125">
    <property type="term" value="P:sterol metabolic process"/>
    <property type="evidence" value="ECO:0007669"/>
    <property type="project" value="TreeGrafter"/>
</dbReference>
<dbReference type="PANTHER" id="PTHR24286">
    <property type="entry name" value="CYTOCHROME P450 26"/>
    <property type="match status" value="1"/>
</dbReference>
<sequence>MLLPVEQPEIPILKAGSQITGADPVILLLTVLLAPIIVILLVSRLWITEKKNGGDSKLPPGDKGWPIVGSTFSLFKPHPATTLGDFLNLQLSRYGKIFSTSYLGRTLVISADPEFNRFVLQNELRLFQNDLPSHIKTILGEGNLSFMTGETYKSTKSLVLGFFNSWQIQTRFLAEVEEAAKRVMTSWRQKSLILANEELSKARNFIFSIVKIKAEDRKRNSDKMDGKESDLIQYHLKNNPSLSMQSICDSVIGLIFATLFNTQISVALAMYFLGQCPKALQQLREEFQQKMNDTGTTGKLTWDDYKNMEFCQSVINETLRFGNIVPGLWRKTLSDIDFKGYTIPQGTTVMTNIAAMHLDPSAFENPNIFDPWRWLVMKKSNNWMPFGGGVRQCNGSEIARMEIAVFLRHLILNYNWELDEPDHPIAFPLITFPKDLPIRIHPLVEKTA</sequence>
<evidence type="ECO:0000256" key="8">
    <source>
        <dbReference type="ARBA" id="ARBA00023136"/>
    </source>
</evidence>
<evidence type="ECO:0000256" key="9">
    <source>
        <dbReference type="PIRSR" id="PIRSR602401-1"/>
    </source>
</evidence>
<keyword evidence="3 10" id="KW-0812">Transmembrane</keyword>
<dbReference type="AlphaFoldDB" id="A0AAV8GA10"/>
<dbReference type="Proteomes" id="UP001140206">
    <property type="component" value="Chromosome 2"/>
</dbReference>
<evidence type="ECO:0000256" key="6">
    <source>
        <dbReference type="ARBA" id="ARBA00023002"/>
    </source>
</evidence>
<comment type="subcellular location">
    <subcellularLocation>
        <location evidence="1">Membrane</location>
        <topology evidence="1">Single-pass membrane protein</topology>
    </subcellularLocation>
</comment>
<dbReference type="GO" id="GO:0016020">
    <property type="term" value="C:membrane"/>
    <property type="evidence" value="ECO:0007669"/>
    <property type="project" value="UniProtKB-SubCell"/>
</dbReference>
<evidence type="ECO:0000256" key="3">
    <source>
        <dbReference type="ARBA" id="ARBA00022692"/>
    </source>
</evidence>
<keyword evidence="4 9" id="KW-0479">Metal-binding</keyword>
<dbReference type="PANTHER" id="PTHR24286:SF194">
    <property type="entry name" value="STEROID (22S)-HYDROXYLASE"/>
    <property type="match status" value="1"/>
</dbReference>
<dbReference type="GO" id="GO:0005506">
    <property type="term" value="F:iron ion binding"/>
    <property type="evidence" value="ECO:0007669"/>
    <property type="project" value="InterPro"/>
</dbReference>
<feature type="binding site" description="axial binding residue" evidence="9">
    <location>
        <position position="393"/>
    </location>
    <ligand>
        <name>heme</name>
        <dbReference type="ChEBI" id="CHEBI:30413"/>
    </ligand>
    <ligandPart>
        <name>Fe</name>
        <dbReference type="ChEBI" id="CHEBI:18248"/>
    </ligandPart>
</feature>
<comment type="similarity">
    <text evidence="2">Belongs to the cytochrome P450 family.</text>
</comment>
<accession>A0AAV8GA10</accession>
<dbReference type="InterPro" id="IPR002401">
    <property type="entry name" value="Cyt_P450_E_grp-I"/>
</dbReference>
<keyword evidence="6" id="KW-0560">Oxidoreductase</keyword>
<evidence type="ECO:0000313" key="12">
    <source>
        <dbReference type="Proteomes" id="UP001140206"/>
    </source>
</evidence>
<protein>
    <submittedName>
        <fullName evidence="11">Cytochrome P450</fullName>
    </submittedName>
</protein>
<keyword evidence="9" id="KW-0349">Heme</keyword>
<dbReference type="GO" id="GO:0010268">
    <property type="term" value="P:brassinosteroid homeostasis"/>
    <property type="evidence" value="ECO:0007669"/>
    <property type="project" value="TreeGrafter"/>
</dbReference>
<dbReference type="GO" id="GO:0004497">
    <property type="term" value="F:monooxygenase activity"/>
    <property type="evidence" value="ECO:0007669"/>
    <property type="project" value="InterPro"/>
</dbReference>
<keyword evidence="7 9" id="KW-0408">Iron</keyword>
<evidence type="ECO:0000256" key="4">
    <source>
        <dbReference type="ARBA" id="ARBA00022723"/>
    </source>
</evidence>
<comment type="cofactor">
    <cofactor evidence="9">
        <name>heme</name>
        <dbReference type="ChEBI" id="CHEBI:30413"/>
    </cofactor>
</comment>
<dbReference type="SUPFAM" id="SSF48264">
    <property type="entry name" value="Cytochrome P450"/>
    <property type="match status" value="1"/>
</dbReference>
<dbReference type="Pfam" id="PF00067">
    <property type="entry name" value="p450"/>
    <property type="match status" value="2"/>
</dbReference>
<evidence type="ECO:0000256" key="2">
    <source>
        <dbReference type="ARBA" id="ARBA00010617"/>
    </source>
</evidence>
<dbReference type="GO" id="GO:0016705">
    <property type="term" value="F:oxidoreductase activity, acting on paired donors, with incorporation or reduction of molecular oxygen"/>
    <property type="evidence" value="ECO:0007669"/>
    <property type="project" value="InterPro"/>
</dbReference>
<name>A0AAV8GA10_9POAL</name>
<dbReference type="InterPro" id="IPR036396">
    <property type="entry name" value="Cyt_P450_sf"/>
</dbReference>
<gene>
    <name evidence="11" type="ORF">LUZ62_051766</name>
</gene>
<keyword evidence="12" id="KW-1185">Reference proteome</keyword>
<evidence type="ECO:0000313" key="11">
    <source>
        <dbReference type="EMBL" id="KAJ4800520.1"/>
    </source>
</evidence>
<comment type="caution">
    <text evidence="11">The sequence shown here is derived from an EMBL/GenBank/DDBJ whole genome shotgun (WGS) entry which is preliminary data.</text>
</comment>
<dbReference type="InterPro" id="IPR001128">
    <property type="entry name" value="Cyt_P450"/>
</dbReference>
<dbReference type="PRINTS" id="PR00385">
    <property type="entry name" value="P450"/>
</dbReference>
<keyword evidence="8 10" id="KW-0472">Membrane</keyword>
<evidence type="ECO:0000256" key="10">
    <source>
        <dbReference type="SAM" id="Phobius"/>
    </source>
</evidence>